<sequence>MRDSFWFVPAIYSVIAMLMVLMMNFIDMWLISSFEYDLPKFLITSQDVAKDLYASLVTAILTMTTISFSVIMVVLTTYSTQFSPRTLQDFMRSKTTHHVLGVFCFGFIFALLYLVFVGKEEAVIGPFFMVVIAMICLAFFIYFIHHSARWLQVNNLIGKIYYDSSRVINDAFSERETYEYETWAKEDVNRIKQQTKHVHLSAETGYVQSVEWESLVNWAKRQKCVIDLHVNAGDYVMEGLPVASLYALDDADEMGSITQFIIIGSERTDLEDIEFLIQKLVEIALRAISPSINDPHTAINSINRIGSMLIKLGHIYKEVSYITDDENRLRIMKQTQRYEDLLYKSFYQIKHYAQGDVSIYYSLIEVLYKIVLVCDDRKIQKKVWNFHYYIVNAIEWDSLQDLDRKHLESIYEELKKVCKS</sequence>
<evidence type="ECO:0000313" key="3">
    <source>
        <dbReference type="Proteomes" id="UP001235343"/>
    </source>
</evidence>
<keyword evidence="1" id="KW-0812">Transmembrane</keyword>
<name>A0ABT7LF01_9BACI</name>
<organism evidence="2 3">
    <name type="scientific">Aquibacillus rhizosphaerae</name>
    <dbReference type="NCBI Taxonomy" id="3051431"/>
    <lineage>
        <taxon>Bacteria</taxon>
        <taxon>Bacillati</taxon>
        <taxon>Bacillota</taxon>
        <taxon>Bacilli</taxon>
        <taxon>Bacillales</taxon>
        <taxon>Bacillaceae</taxon>
        <taxon>Aquibacillus</taxon>
    </lineage>
</organism>
<accession>A0ABT7LF01</accession>
<proteinExistence type="predicted"/>
<feature type="transmembrane region" description="Helical" evidence="1">
    <location>
        <begin position="99"/>
        <end position="117"/>
    </location>
</feature>
<keyword evidence="1" id="KW-1133">Transmembrane helix</keyword>
<keyword evidence="1" id="KW-0472">Membrane</keyword>
<evidence type="ECO:0000313" key="2">
    <source>
        <dbReference type="EMBL" id="MDL4843141.1"/>
    </source>
</evidence>
<dbReference type="RefSeq" id="WP_285934571.1">
    <property type="nucleotide sequence ID" value="NZ_JASTZU010000063.1"/>
</dbReference>
<reference evidence="2 3" key="1">
    <citation type="submission" date="2023-06" db="EMBL/GenBank/DDBJ databases">
        <title>Aquibacillus rhizosphaerae LR5S19.</title>
        <authorList>
            <person name="Sun J.-Q."/>
        </authorList>
    </citation>
    <scope>NUCLEOTIDE SEQUENCE [LARGE SCALE GENOMIC DNA]</scope>
    <source>
        <strain evidence="2 3">LR5S19</strain>
    </source>
</reference>
<feature type="transmembrane region" description="Helical" evidence="1">
    <location>
        <begin position="52"/>
        <end position="78"/>
    </location>
</feature>
<gene>
    <name evidence="2" type="ORF">QQS35_22130</name>
</gene>
<protein>
    <submittedName>
        <fullName evidence="2">DUF2254 domain-containing protein</fullName>
    </submittedName>
</protein>
<keyword evidence="3" id="KW-1185">Reference proteome</keyword>
<feature type="transmembrane region" description="Helical" evidence="1">
    <location>
        <begin position="7"/>
        <end position="32"/>
    </location>
</feature>
<evidence type="ECO:0000256" key="1">
    <source>
        <dbReference type="SAM" id="Phobius"/>
    </source>
</evidence>
<feature type="transmembrane region" description="Helical" evidence="1">
    <location>
        <begin position="123"/>
        <end position="144"/>
    </location>
</feature>
<dbReference type="Pfam" id="PF10011">
    <property type="entry name" value="DUF2254"/>
    <property type="match status" value="1"/>
</dbReference>
<dbReference type="InterPro" id="IPR018723">
    <property type="entry name" value="DUF2254_membrane"/>
</dbReference>
<dbReference type="Proteomes" id="UP001235343">
    <property type="component" value="Unassembled WGS sequence"/>
</dbReference>
<dbReference type="EMBL" id="JASTZU010000063">
    <property type="protein sequence ID" value="MDL4843141.1"/>
    <property type="molecule type" value="Genomic_DNA"/>
</dbReference>
<comment type="caution">
    <text evidence="2">The sequence shown here is derived from an EMBL/GenBank/DDBJ whole genome shotgun (WGS) entry which is preliminary data.</text>
</comment>